<dbReference type="Proteomes" id="UP000254507">
    <property type="component" value="Unassembled WGS sequence"/>
</dbReference>
<protein>
    <submittedName>
        <fullName evidence="2">Uncharacterized protein</fullName>
    </submittedName>
</protein>
<evidence type="ECO:0000256" key="1">
    <source>
        <dbReference type="SAM" id="Phobius"/>
    </source>
</evidence>
<dbReference type="AlphaFoldDB" id="A0A380VG09"/>
<keyword evidence="1" id="KW-1133">Transmembrane helix</keyword>
<accession>A0A380VG09</accession>
<proteinExistence type="predicted"/>
<evidence type="ECO:0000313" key="2">
    <source>
        <dbReference type="EMBL" id="SUU38063.1"/>
    </source>
</evidence>
<evidence type="ECO:0000313" key="3">
    <source>
        <dbReference type="Proteomes" id="UP000254507"/>
    </source>
</evidence>
<gene>
    <name evidence="2" type="ORF">NCTC10851_01887</name>
</gene>
<reference evidence="2 3" key="1">
    <citation type="submission" date="2018-06" db="EMBL/GenBank/DDBJ databases">
        <authorList>
            <consortium name="Pathogen Informatics"/>
            <person name="Doyle S."/>
        </authorList>
    </citation>
    <scope>NUCLEOTIDE SEQUENCE [LARGE SCALE GENOMIC DNA]</scope>
    <source>
        <strain evidence="2 3">NCTC10851</strain>
    </source>
</reference>
<organism evidence="2 3">
    <name type="scientific">Actinobacillus seminis</name>
    <dbReference type="NCBI Taxonomy" id="722"/>
    <lineage>
        <taxon>Bacteria</taxon>
        <taxon>Pseudomonadati</taxon>
        <taxon>Pseudomonadota</taxon>
        <taxon>Gammaproteobacteria</taxon>
        <taxon>Pasteurellales</taxon>
        <taxon>Pasteurellaceae</taxon>
        <taxon>Actinobacillus</taxon>
    </lineage>
</organism>
<name>A0A380VG09_9PAST</name>
<dbReference type="EMBL" id="UFSB01000001">
    <property type="protein sequence ID" value="SUU38063.1"/>
    <property type="molecule type" value="Genomic_DNA"/>
</dbReference>
<keyword evidence="1" id="KW-0812">Transmembrane</keyword>
<sequence>MGLSHYLIIFYPPYFANFEYKKPFASLLLPSASGLISLFSFALLMLEIVRYDKNISFVG</sequence>
<keyword evidence="1" id="KW-0472">Membrane</keyword>
<feature type="transmembrane region" description="Helical" evidence="1">
    <location>
        <begin position="24"/>
        <end position="46"/>
    </location>
</feature>